<evidence type="ECO:0000313" key="2">
    <source>
        <dbReference type="EMBL" id="MFD2795838.1"/>
    </source>
</evidence>
<dbReference type="Proteomes" id="UP001597479">
    <property type="component" value="Unassembled WGS sequence"/>
</dbReference>
<gene>
    <name evidence="2" type="ORF">ACFS27_19915</name>
</gene>
<keyword evidence="3" id="KW-1185">Reference proteome</keyword>
<sequence>MAPLHTLPAAPISTHEAHEHAWTTESRHPTSAGYVLYVRCTACGTRRVDLQGSRTMPPAALSRAVGDRPVR</sequence>
<dbReference type="EMBL" id="JBHUOG010000002">
    <property type="protein sequence ID" value="MFD2795838.1"/>
    <property type="molecule type" value="Genomic_DNA"/>
</dbReference>
<organism evidence="2 3">
    <name type="scientific">Promicromonospora vindobonensis</name>
    <dbReference type="NCBI Taxonomy" id="195748"/>
    <lineage>
        <taxon>Bacteria</taxon>
        <taxon>Bacillati</taxon>
        <taxon>Actinomycetota</taxon>
        <taxon>Actinomycetes</taxon>
        <taxon>Micrococcales</taxon>
        <taxon>Promicromonosporaceae</taxon>
        <taxon>Promicromonospora</taxon>
    </lineage>
</organism>
<evidence type="ECO:0000256" key="1">
    <source>
        <dbReference type="SAM" id="MobiDB-lite"/>
    </source>
</evidence>
<comment type="caution">
    <text evidence="2">The sequence shown here is derived from an EMBL/GenBank/DDBJ whole genome shotgun (WGS) entry which is preliminary data.</text>
</comment>
<dbReference type="RefSeq" id="WP_377186375.1">
    <property type="nucleotide sequence ID" value="NZ_JBHUOG010000002.1"/>
</dbReference>
<feature type="compositionally biased region" description="Basic and acidic residues" evidence="1">
    <location>
        <begin position="15"/>
        <end position="28"/>
    </location>
</feature>
<name>A0ABW5VW11_9MICO</name>
<protein>
    <recommendedName>
        <fullName evidence="4">RNHCP domain-containing protein</fullName>
    </recommendedName>
</protein>
<evidence type="ECO:0008006" key="4">
    <source>
        <dbReference type="Google" id="ProtNLM"/>
    </source>
</evidence>
<evidence type="ECO:0000313" key="3">
    <source>
        <dbReference type="Proteomes" id="UP001597479"/>
    </source>
</evidence>
<reference evidence="3" key="1">
    <citation type="journal article" date="2019" name="Int. J. Syst. Evol. Microbiol.">
        <title>The Global Catalogue of Microorganisms (GCM) 10K type strain sequencing project: providing services to taxonomists for standard genome sequencing and annotation.</title>
        <authorList>
            <consortium name="The Broad Institute Genomics Platform"/>
            <consortium name="The Broad Institute Genome Sequencing Center for Infectious Disease"/>
            <person name="Wu L."/>
            <person name="Ma J."/>
        </authorList>
    </citation>
    <scope>NUCLEOTIDE SEQUENCE [LARGE SCALE GENOMIC DNA]</scope>
    <source>
        <strain evidence="3">CCM 7044</strain>
    </source>
</reference>
<accession>A0ABW5VW11</accession>
<proteinExistence type="predicted"/>
<feature type="region of interest" description="Disordered" evidence="1">
    <location>
        <begin position="1"/>
        <end position="28"/>
    </location>
</feature>